<accession>A0A1M5H1E3</accession>
<keyword evidence="2" id="KW-1185">Reference proteome</keyword>
<evidence type="ECO:0000313" key="2">
    <source>
        <dbReference type="Proteomes" id="UP000184076"/>
    </source>
</evidence>
<dbReference type="AlphaFoldDB" id="A0A1M5H1E3"/>
<dbReference type="RefSeq" id="WP_073041357.1">
    <property type="nucleotide sequence ID" value="NZ_FQVB01000041.1"/>
</dbReference>
<sequence>MLEILDPRFRGDDEWALNGANLPLSDRLLATCPIMGGFYAGMETMDPRSPFKPGTSFAGMTDGGRATEFAHSRVGFYELV</sequence>
<name>A0A1M5H1E3_9BACT</name>
<dbReference type="EMBL" id="FQVB01000041">
    <property type="protein sequence ID" value="SHG09743.1"/>
    <property type="molecule type" value="Genomic_DNA"/>
</dbReference>
<gene>
    <name evidence="1" type="ORF">SAMN02745206_03257</name>
</gene>
<organism evidence="1 2">
    <name type="scientific">Desulfacinum infernum DSM 9756</name>
    <dbReference type="NCBI Taxonomy" id="1121391"/>
    <lineage>
        <taxon>Bacteria</taxon>
        <taxon>Pseudomonadati</taxon>
        <taxon>Thermodesulfobacteriota</taxon>
        <taxon>Syntrophobacteria</taxon>
        <taxon>Syntrophobacterales</taxon>
        <taxon>Syntrophobacteraceae</taxon>
        <taxon>Desulfacinum</taxon>
    </lineage>
</organism>
<proteinExistence type="predicted"/>
<dbReference type="STRING" id="1121391.SAMN02745206_03257"/>
<evidence type="ECO:0000313" key="1">
    <source>
        <dbReference type="EMBL" id="SHG09743.1"/>
    </source>
</evidence>
<reference evidence="2" key="1">
    <citation type="submission" date="2016-11" db="EMBL/GenBank/DDBJ databases">
        <authorList>
            <person name="Varghese N."/>
            <person name="Submissions S."/>
        </authorList>
    </citation>
    <scope>NUCLEOTIDE SEQUENCE [LARGE SCALE GENOMIC DNA]</scope>
    <source>
        <strain evidence="2">DSM 9756</strain>
    </source>
</reference>
<protein>
    <submittedName>
        <fullName evidence="1">Uncharacterized protein</fullName>
    </submittedName>
</protein>
<dbReference type="Proteomes" id="UP000184076">
    <property type="component" value="Unassembled WGS sequence"/>
</dbReference>